<dbReference type="GO" id="GO:0043539">
    <property type="term" value="F:protein serine/threonine kinase activator activity"/>
    <property type="evidence" value="ECO:0007669"/>
    <property type="project" value="EnsemblFungi"/>
</dbReference>
<dbReference type="PANTHER" id="PTHR11740">
    <property type="entry name" value="CASEIN KINASE II SUBUNIT BETA"/>
    <property type="match status" value="1"/>
</dbReference>
<comment type="function">
    <text evidence="2 3">Regulatory subunit of casein kinase II/CK2. As part of the kinase complex regulates the basal catalytic activity of the alpha subunit a constitutively active serine/threonine-protein kinase that phosphorylates a large number of substrates containing acidic residues C-terminal to the phosphorylated serine or threonine.</text>
</comment>
<dbReference type="GO" id="GO:0090053">
    <property type="term" value="P:positive regulation of pericentric heterochromatin formation"/>
    <property type="evidence" value="ECO:0007669"/>
    <property type="project" value="EnsemblFungi"/>
</dbReference>
<dbReference type="InterPro" id="IPR035991">
    <property type="entry name" value="Casein_kinase_II_beta-like"/>
</dbReference>
<dbReference type="Pfam" id="PF01214">
    <property type="entry name" value="CK_II_beta"/>
    <property type="match status" value="1"/>
</dbReference>
<evidence type="ECO:0000256" key="2">
    <source>
        <dbReference type="ARBA" id="ARBA00045899"/>
    </source>
</evidence>
<dbReference type="PRINTS" id="PR00472">
    <property type="entry name" value="CASNKINASEII"/>
</dbReference>
<dbReference type="FunFam" id="1.10.1820.10:FF:000005">
    <property type="entry name" value="Casein kinase II subunit beta"/>
    <property type="match status" value="1"/>
</dbReference>
<evidence type="ECO:0000256" key="3">
    <source>
        <dbReference type="RuleBase" id="RU361268"/>
    </source>
</evidence>
<comment type="subunit">
    <text evidence="3">Tetramer of two alpha and two beta subunits.</text>
</comment>
<dbReference type="GO" id="GO:0005956">
    <property type="term" value="C:protein kinase CK2 complex"/>
    <property type="evidence" value="ECO:0007669"/>
    <property type="project" value="UniProtKB-UniRule"/>
</dbReference>
<reference evidence="4 5" key="1">
    <citation type="submission" date="2016-08" db="EMBL/GenBank/DDBJ databases">
        <title>Genomes of anaerobic fungi encode conserved fungal cellulosomes for biomass hydrolysis.</title>
        <authorList>
            <consortium name="DOE Joint Genome Institute"/>
            <person name="Haitjema C.H."/>
            <person name="Gilmore S.P."/>
            <person name="Henske J.K."/>
            <person name="Solomon K.V."/>
            <person name="De Groot R."/>
            <person name="Kuo A."/>
            <person name="Mondo S.J."/>
            <person name="Salamov A.A."/>
            <person name="Labutti K."/>
            <person name="Zhao Z."/>
            <person name="Chiniquy J."/>
            <person name="Barry K."/>
            <person name="Brewer H.M."/>
            <person name="Purvine S.O."/>
            <person name="Wright A.T."/>
            <person name="Boxma B."/>
            <person name="Van Alen T."/>
            <person name="Hackstein J.H."/>
            <person name="Baker S.E."/>
            <person name="Grigoriev I.V."/>
            <person name="O'Malley M.A."/>
        </authorList>
    </citation>
    <scope>NUCLEOTIDE SEQUENCE [LARGE SCALE GENOMIC DNA]</scope>
    <source>
        <strain evidence="5">finn</strain>
    </source>
</reference>
<dbReference type="PROSITE" id="PS01101">
    <property type="entry name" value="CK2_BETA"/>
    <property type="match status" value="1"/>
</dbReference>
<dbReference type="SUPFAM" id="SSF57798">
    <property type="entry name" value="Casein kinase II beta subunit"/>
    <property type="match status" value="1"/>
</dbReference>
<dbReference type="Gene3D" id="1.10.1820.10">
    <property type="entry name" value="protein kinase ck2 holoenzyme, chain C, domain 1"/>
    <property type="match status" value="1"/>
</dbReference>
<dbReference type="GO" id="GO:0006359">
    <property type="term" value="P:regulation of transcription by RNA polymerase III"/>
    <property type="evidence" value="ECO:0007669"/>
    <property type="project" value="TreeGrafter"/>
</dbReference>
<comment type="caution">
    <text evidence="4">The sequence shown here is derived from an EMBL/GenBank/DDBJ whole genome shotgun (WGS) entry which is preliminary data.</text>
</comment>
<name>A0A1Y1VNJ9_9FUNG</name>
<dbReference type="PANTHER" id="PTHR11740:SF39">
    <property type="entry name" value="CASEIN KINASE II SUBUNIT BETA"/>
    <property type="match status" value="1"/>
</dbReference>
<organism evidence="4 5">
    <name type="scientific">Piromyces finnis</name>
    <dbReference type="NCBI Taxonomy" id="1754191"/>
    <lineage>
        <taxon>Eukaryota</taxon>
        <taxon>Fungi</taxon>
        <taxon>Fungi incertae sedis</taxon>
        <taxon>Chytridiomycota</taxon>
        <taxon>Chytridiomycota incertae sedis</taxon>
        <taxon>Neocallimastigomycetes</taxon>
        <taxon>Neocallimastigales</taxon>
        <taxon>Neocallimastigaceae</taxon>
        <taxon>Piromyces</taxon>
    </lineage>
</organism>
<accession>A0A1Y1VNJ9</accession>
<reference evidence="4 5" key="2">
    <citation type="submission" date="2016-08" db="EMBL/GenBank/DDBJ databases">
        <title>Pervasive Adenine N6-methylation of Active Genes in Fungi.</title>
        <authorList>
            <consortium name="DOE Joint Genome Institute"/>
            <person name="Mondo S.J."/>
            <person name="Dannebaum R.O."/>
            <person name="Kuo R.C."/>
            <person name="Labutti K."/>
            <person name="Haridas S."/>
            <person name="Kuo A."/>
            <person name="Salamov A."/>
            <person name="Ahrendt S.R."/>
            <person name="Lipzen A."/>
            <person name="Sullivan W."/>
            <person name="Andreopoulos W.B."/>
            <person name="Clum A."/>
            <person name="Lindquist E."/>
            <person name="Daum C."/>
            <person name="Ramamoorthy G.K."/>
            <person name="Gryganskyi A."/>
            <person name="Culley D."/>
            <person name="Magnuson J.K."/>
            <person name="James T.Y."/>
            <person name="O'Malley M.A."/>
            <person name="Stajich J.E."/>
            <person name="Spatafora J.W."/>
            <person name="Visel A."/>
            <person name="Grigoriev I.V."/>
        </authorList>
    </citation>
    <scope>NUCLEOTIDE SEQUENCE [LARGE SCALE GENOMIC DNA]</scope>
    <source>
        <strain evidence="5">finn</strain>
    </source>
</reference>
<dbReference type="OrthoDB" id="3971593at2759"/>
<comment type="similarity">
    <text evidence="1 3">Belongs to the casein kinase 2 subunit beta family.</text>
</comment>
<dbReference type="STRING" id="1754191.A0A1Y1VNJ9"/>
<evidence type="ECO:0000256" key="1">
    <source>
        <dbReference type="ARBA" id="ARBA00006941"/>
    </source>
</evidence>
<evidence type="ECO:0000313" key="4">
    <source>
        <dbReference type="EMBL" id="ORX60987.1"/>
    </source>
</evidence>
<sequence length="221" mass="26088">MEVSSGSDYTRYWVDYFLSIQGHELFCEVEESYILDRFNLTGLNTEVEHFHYALQLITDSLEEEIEDANLRHEIEKSAVKLYGLIHARYIITNRGLARMVEKFRRGDFGKCPRVLCQRQHVLPVGLTDVPFQKSVRLYCPRCEDIYFSSNKKHNCIDGAFFGTTFPHLLLQVYPQFIPIRTQERYVPKIFGFKIHEIAEQHRKQDKVYEESMKRIEAAPEE</sequence>
<keyword evidence="5" id="KW-1185">Reference proteome</keyword>
<dbReference type="SMART" id="SM01085">
    <property type="entry name" value="CK_II_beta"/>
    <property type="match status" value="1"/>
</dbReference>
<dbReference type="FunFam" id="2.20.25.20:FF:000001">
    <property type="entry name" value="Casein kinase II subunit beta"/>
    <property type="match status" value="1"/>
</dbReference>
<dbReference type="GO" id="GO:0004672">
    <property type="term" value="F:protein kinase activity"/>
    <property type="evidence" value="ECO:0007669"/>
    <property type="project" value="EnsemblFungi"/>
</dbReference>
<dbReference type="GO" id="GO:0090055">
    <property type="term" value="P:positive regulation of silent mating-type cassette heterochromatin formation"/>
    <property type="evidence" value="ECO:0007669"/>
    <property type="project" value="EnsemblFungi"/>
</dbReference>
<dbReference type="Gene3D" id="2.20.25.20">
    <property type="match status" value="1"/>
</dbReference>
<evidence type="ECO:0000313" key="5">
    <source>
        <dbReference type="Proteomes" id="UP000193719"/>
    </source>
</evidence>
<dbReference type="GO" id="GO:0000122">
    <property type="term" value="P:negative regulation of transcription by RNA polymerase II"/>
    <property type="evidence" value="ECO:0007669"/>
    <property type="project" value="EnsemblFungi"/>
</dbReference>
<proteinExistence type="inferred from homology"/>
<dbReference type="EMBL" id="MCFH01000001">
    <property type="protein sequence ID" value="ORX60987.1"/>
    <property type="molecule type" value="Genomic_DNA"/>
</dbReference>
<gene>
    <name evidence="4" type="ORF">BCR36DRAFT_341083</name>
</gene>
<protein>
    <recommendedName>
        <fullName evidence="3">Casein kinase II subunit beta</fullName>
        <shortName evidence="3">CK II beta</shortName>
    </recommendedName>
</protein>
<dbReference type="GO" id="GO:0034456">
    <property type="term" value="C:UTP-C complex"/>
    <property type="evidence" value="ECO:0007669"/>
    <property type="project" value="TreeGrafter"/>
</dbReference>
<dbReference type="InterPro" id="IPR016149">
    <property type="entry name" value="Casein_kin_II_reg-sub_N"/>
</dbReference>
<dbReference type="AlphaFoldDB" id="A0A1Y1VNJ9"/>
<dbReference type="GO" id="GO:0005737">
    <property type="term" value="C:cytoplasm"/>
    <property type="evidence" value="ECO:0007669"/>
    <property type="project" value="TreeGrafter"/>
</dbReference>
<dbReference type="Proteomes" id="UP000193719">
    <property type="component" value="Unassembled WGS sequence"/>
</dbReference>
<dbReference type="InterPro" id="IPR000704">
    <property type="entry name" value="Casein_kinase_II_reg-sub"/>
</dbReference>